<feature type="compositionally biased region" description="Polar residues" evidence="1">
    <location>
        <begin position="1001"/>
        <end position="1019"/>
    </location>
</feature>
<dbReference type="PROSITE" id="PS50003">
    <property type="entry name" value="PH_DOMAIN"/>
    <property type="match status" value="1"/>
</dbReference>
<dbReference type="SMART" id="SM00222">
    <property type="entry name" value="Sec7"/>
    <property type="match status" value="1"/>
</dbReference>
<dbReference type="PROSITE" id="PS50190">
    <property type="entry name" value="SEC7"/>
    <property type="match status" value="1"/>
</dbReference>
<feature type="region of interest" description="Disordered" evidence="1">
    <location>
        <begin position="1659"/>
        <end position="1684"/>
    </location>
</feature>
<feature type="compositionally biased region" description="Low complexity" evidence="1">
    <location>
        <begin position="658"/>
        <end position="673"/>
    </location>
</feature>
<feature type="region of interest" description="Disordered" evidence="1">
    <location>
        <begin position="254"/>
        <end position="293"/>
    </location>
</feature>
<evidence type="ECO:0000259" key="2">
    <source>
        <dbReference type="PROSITE" id="PS50003"/>
    </source>
</evidence>
<dbReference type="Gene3D" id="1.10.1000.11">
    <property type="entry name" value="Arf Nucleotide-binding Site Opener,domain 2"/>
    <property type="match status" value="1"/>
</dbReference>
<evidence type="ECO:0000313" key="5">
    <source>
        <dbReference type="Proteomes" id="UP001164743"/>
    </source>
</evidence>
<feature type="compositionally biased region" description="Polar residues" evidence="1">
    <location>
        <begin position="1991"/>
        <end position="2012"/>
    </location>
</feature>
<feature type="compositionally biased region" description="Low complexity" evidence="1">
    <location>
        <begin position="685"/>
        <end position="706"/>
    </location>
</feature>
<feature type="compositionally biased region" description="Polar residues" evidence="1">
    <location>
        <begin position="1053"/>
        <end position="1101"/>
    </location>
</feature>
<feature type="compositionally biased region" description="Polar residues" evidence="1">
    <location>
        <begin position="922"/>
        <end position="952"/>
    </location>
</feature>
<keyword evidence="5" id="KW-1185">Reference proteome</keyword>
<feature type="region of interest" description="Disordered" evidence="1">
    <location>
        <begin position="834"/>
        <end position="853"/>
    </location>
</feature>
<feature type="region of interest" description="Disordered" evidence="1">
    <location>
        <begin position="1965"/>
        <end position="2013"/>
    </location>
</feature>
<dbReference type="SUPFAM" id="SSF48425">
    <property type="entry name" value="Sec7 domain"/>
    <property type="match status" value="1"/>
</dbReference>
<feature type="region of interest" description="Disordered" evidence="1">
    <location>
        <begin position="1"/>
        <end position="20"/>
    </location>
</feature>
<dbReference type="InterPro" id="IPR041681">
    <property type="entry name" value="PH_9"/>
</dbReference>
<feature type="region of interest" description="Disordered" evidence="1">
    <location>
        <begin position="1053"/>
        <end position="1268"/>
    </location>
</feature>
<dbReference type="InterPro" id="IPR035999">
    <property type="entry name" value="Sec7_dom_sf"/>
</dbReference>
<evidence type="ECO:0000259" key="3">
    <source>
        <dbReference type="PROSITE" id="PS50190"/>
    </source>
</evidence>
<feature type="compositionally biased region" description="Low complexity" evidence="1">
    <location>
        <begin position="1669"/>
        <end position="1684"/>
    </location>
</feature>
<dbReference type="InterPro" id="IPR001849">
    <property type="entry name" value="PH_domain"/>
</dbReference>
<dbReference type="GeneID" id="77806054"/>
<dbReference type="PANTHER" id="PTHR10663">
    <property type="entry name" value="GUANYL-NUCLEOTIDE EXCHANGE FACTOR"/>
    <property type="match status" value="1"/>
</dbReference>
<feature type="compositionally biased region" description="Polar residues" evidence="1">
    <location>
        <begin position="498"/>
        <end position="508"/>
    </location>
</feature>
<feature type="compositionally biased region" description="Low complexity" evidence="1">
    <location>
        <begin position="98"/>
        <end position="115"/>
    </location>
</feature>
<evidence type="ECO:0000313" key="4">
    <source>
        <dbReference type="EMBL" id="WAQ80823.1"/>
    </source>
</evidence>
<name>A0ABY7C7F8_9BASI</name>
<feature type="compositionally biased region" description="Basic and acidic residues" evidence="1">
    <location>
        <begin position="72"/>
        <end position="81"/>
    </location>
</feature>
<dbReference type="PANTHER" id="PTHR10663:SF373">
    <property type="entry name" value="PH AND SEC7 DOMAIN-CONTAINING PROTEIN C11E3.11C"/>
    <property type="match status" value="1"/>
</dbReference>
<dbReference type="InterPro" id="IPR023394">
    <property type="entry name" value="Sec7_C_sf"/>
</dbReference>
<dbReference type="SMART" id="SM00233">
    <property type="entry name" value="PH"/>
    <property type="match status" value="1"/>
</dbReference>
<dbReference type="RefSeq" id="XP_053016378.1">
    <property type="nucleotide sequence ID" value="XM_053165159.1"/>
</dbReference>
<evidence type="ECO:0008006" key="6">
    <source>
        <dbReference type="Google" id="ProtNLM"/>
    </source>
</evidence>
<feature type="compositionally biased region" description="Low complexity" evidence="1">
    <location>
        <begin position="60"/>
        <end position="69"/>
    </location>
</feature>
<feature type="compositionally biased region" description="Low complexity" evidence="1">
    <location>
        <begin position="592"/>
        <end position="601"/>
    </location>
</feature>
<accession>A0ABY7C7F8</accession>
<feature type="region of interest" description="Disordered" evidence="1">
    <location>
        <begin position="453"/>
        <end position="721"/>
    </location>
</feature>
<feature type="compositionally biased region" description="Low complexity" evidence="1">
    <location>
        <begin position="616"/>
        <end position="638"/>
    </location>
</feature>
<feature type="compositionally biased region" description="Polar residues" evidence="1">
    <location>
        <begin position="9"/>
        <end position="20"/>
    </location>
</feature>
<feature type="compositionally biased region" description="Low complexity" evidence="1">
    <location>
        <begin position="907"/>
        <end position="921"/>
    </location>
</feature>
<dbReference type="SUPFAM" id="SSF50729">
    <property type="entry name" value="PH domain-like"/>
    <property type="match status" value="1"/>
</dbReference>
<feature type="compositionally biased region" description="Polar residues" evidence="1">
    <location>
        <begin position="602"/>
        <end position="611"/>
    </location>
</feature>
<feature type="compositionally biased region" description="Polar residues" evidence="1">
    <location>
        <begin position="344"/>
        <end position="359"/>
    </location>
</feature>
<feature type="compositionally biased region" description="Polar residues" evidence="1">
    <location>
        <begin position="549"/>
        <end position="558"/>
    </location>
</feature>
<dbReference type="InterPro" id="IPR011993">
    <property type="entry name" value="PH-like_dom_sf"/>
</dbReference>
<feature type="region of interest" description="Disordered" evidence="1">
    <location>
        <begin position="171"/>
        <end position="201"/>
    </location>
</feature>
<dbReference type="EMBL" id="CP110421">
    <property type="protein sequence ID" value="WAQ80823.1"/>
    <property type="molecule type" value="Genomic_DNA"/>
</dbReference>
<organism evidence="4 5">
    <name type="scientific">Puccinia triticina</name>
    <dbReference type="NCBI Taxonomy" id="208348"/>
    <lineage>
        <taxon>Eukaryota</taxon>
        <taxon>Fungi</taxon>
        <taxon>Dikarya</taxon>
        <taxon>Basidiomycota</taxon>
        <taxon>Pucciniomycotina</taxon>
        <taxon>Pucciniomycetes</taxon>
        <taxon>Pucciniales</taxon>
        <taxon>Pucciniaceae</taxon>
        <taxon>Puccinia</taxon>
    </lineage>
</organism>
<feature type="compositionally biased region" description="Polar residues" evidence="1">
    <location>
        <begin position="1562"/>
        <end position="1571"/>
    </location>
</feature>
<feature type="compositionally biased region" description="Low complexity" evidence="1">
    <location>
        <begin position="560"/>
        <end position="584"/>
    </location>
</feature>
<sequence>MECHDEPTVTRSSSESDCTSYPQLSEITLASDPTSSSFQSLDLMTNNFYTATTGLITDFSSGPLSPVPGGSHGDHSTEPHNPRSSPYHPSSTRTPAQTPSSSPKKATPPASNPSSDLSIHRHPTPQRLSVLRQGGTANVLDLASLVRSARDRAQQSKEFICSPPTYNYYTSTSSLDSPPVRPSLSESIDGKPSTLGPSLEPRSALVSQSSQHIAGPAWPYCLSENKLRSYTPAELDSSPSSSVRLPSVDAQSLAELTSTRSQQPRLSSSLLDDADQEEEIESMELRASDPTSELEAIAMASCLPISMDTMRSSAGPRKRKPQRSKSQGGGLYAFWAGGPPETVPGSSVDSCAATHSSLPPVTRARPRACSGPSPSDPQLVSSSAVPKKPPQISSSTMRKKSGFFRRKLSTSLSQADLKCEQLPTANSHQPLQLAFSSTFAEPLVPRHPLTNDISQQHQQDKALNSTPPVPNIPSSYHRSSSSQPNNNISHSPMPLKSRLSSAGSTRQSLARPASAGHSQDSEDSRQDQSTPTNSKTLANSHQEAFRKSMSASQLTRHGSPSESLFSPSASSRSHSPARSSTKQHPPLPSPSSQPKSSWLHSTSRALVSYTEQRADPLSPRAAQSRPPSSTNLPPSSLSKTRTIPAPFDLRSGKTRPVLTPTTFLGSSSSTLGGADSGQLGSSAGPASQHASASISSSLLSSDSPSQTHRLSNLSSTGLSEEDKLRLSLERWNLDQDGVLRGGLSSISPQTPKACQSSLALHPSEPIEHMQQVVHSTGFDLQSAPDIDTLSSSGSMSSFFSAASDLIDPSNPHAQDGGISERVFNKPLVLNPATSHQYNLNKNPPPPDSAALSASTCLPSLVNPNRTAIQSRYPAEPLDKSLSQSRIRALNLDHSSPIPSSSLAIVTSPALSSQQSPSSDGSTIQVNPGSISSPNLSTTSGLSSPQGIVSRASSMKESRELTFSPLTSVRSVNLRRRGYTEDDCALAPKILGSQFPAASRRPQISSQPVSRTTSAETAPGSTVEPLLGLLTHEDEDSETDDPLSLLSPSIRLVSSSDSTTSEPGHSNSVNTTNQSTHPMSTASSSKPPISPNTQSHPRSTLFNRGDLSAFSKSSGHVSSSIRTHQPQSSKPAPPKRGNAGLGIKPIVEPDRSIIQHIPQLQRRDLDQAQPTKLGPASDDIRTPRNHQSSPNLRSLRPSTPPDSSFFSVIVSGPQQPEEDSRTILPPSRENLAAHSNPHSLPTSAPSPNLEHSDKPDSVHSNPPHSLHVPGMTLQANAHRLAELFWQEDESIIKRRKLTEWLGSPETSENQLQALTRRAFMDKFDFKDLRIDLAFRKLCTKMYLKGETQQVDRILAEFSRRYWEQNQSNIYVNADMVHAMSYSILLLNTDLHVVDTTSRMSRSQFIRNTMETVYAQLSQFDLPEANRSKASIIEPSRPSSTTADTYRANFKMASNGSMATRNRRTSFVDLTRVLPASGTSSHTAARPSMERWRDALRTGSQPVIKTSRRSHSITSWPSEDDLPATSGVYSPLPGSSSTDHERHASLDTGASCSPAASRADDLPSTVNLRSAENGSPAPKASTKAQFEKEVESLLKDIYMAVKSHPIAQNLAEPQSQEPGAYGSLQRMASRRNHYTHGVADSIGTHKRASLRGFGGFAALLSAGPDTPGGRPNSPTPSASTSVSSLPSGMMGYSSNAGSSLNLTNLTTPSIGFVSNLSQSIIREQHEEESLESSQVDDEQTRDSELALLGAPWAKEGILQRKQYWESKGKRHKDRGWAQVFVVIQTGVLKMFQFGNSGGSSAGAGMAAGSTSNEVGATTTISSEGVSGVGGGNWLPNAQLLGAITLSHALTSVLVSGYSKERAHVFVLTLSTGASYFFQAGTEELVYEWVSTCNYWAARLSKEPLTGGVSNMEYGWNKLLEADAPVAVEKKEDLRECQGDQEEMMSIVSGHSGHSHKGRRLRDRLFNGLPLGTPHSPTLVTQTNRASDAEHWSHSATSIDTQGTTSQPESKTASNLHIDRPPAQAAVPEKLTISDWNPPVPPMALSSLPEHVQLESLRRHNSHIQVELERHNLLRRPMVNMYWNRPIYLQKAMANWEKKSQYLMAEIIKYTTYLNALESTIKLKLSLSKASPTAFSH</sequence>
<evidence type="ECO:0000256" key="1">
    <source>
        <dbReference type="SAM" id="MobiDB-lite"/>
    </source>
</evidence>
<feature type="domain" description="SEC7" evidence="3">
    <location>
        <begin position="1244"/>
        <end position="1422"/>
    </location>
</feature>
<feature type="compositionally biased region" description="Polar residues" evidence="1">
    <location>
        <begin position="707"/>
        <end position="718"/>
    </location>
</feature>
<feature type="region of interest" description="Disordered" evidence="1">
    <location>
        <begin position="307"/>
        <end position="405"/>
    </location>
</feature>
<dbReference type="Gene3D" id="2.30.29.30">
    <property type="entry name" value="Pleckstrin-homology domain (PH domain)/Phosphotyrosine-binding domain (PTB)"/>
    <property type="match status" value="1"/>
</dbReference>
<dbReference type="InterPro" id="IPR000904">
    <property type="entry name" value="Sec7_dom"/>
</dbReference>
<feature type="compositionally biased region" description="Polar residues" evidence="1">
    <location>
        <begin position="372"/>
        <end position="384"/>
    </location>
</feature>
<proteinExistence type="predicted"/>
<feature type="compositionally biased region" description="Polar residues" evidence="1">
    <location>
        <begin position="1235"/>
        <end position="1245"/>
    </location>
</feature>
<feature type="region of interest" description="Disordered" evidence="1">
    <location>
        <begin position="996"/>
        <end position="1023"/>
    </location>
</feature>
<dbReference type="Proteomes" id="UP001164743">
    <property type="component" value="Chromosome 1A"/>
</dbReference>
<feature type="region of interest" description="Disordered" evidence="1">
    <location>
        <begin position="905"/>
        <end position="958"/>
    </location>
</feature>
<feature type="compositionally biased region" description="Polar residues" evidence="1">
    <location>
        <begin position="530"/>
        <end position="542"/>
    </location>
</feature>
<feature type="compositionally biased region" description="Polar residues" evidence="1">
    <location>
        <begin position="82"/>
        <end position="97"/>
    </location>
</feature>
<feature type="compositionally biased region" description="Polar residues" evidence="1">
    <location>
        <begin position="453"/>
        <end position="466"/>
    </location>
</feature>
<protein>
    <recommendedName>
        <fullName evidence="6">SEC7 domain-containing protein</fullName>
    </recommendedName>
</protein>
<feature type="region of interest" description="Disordered" evidence="1">
    <location>
        <begin position="1494"/>
        <end position="1583"/>
    </location>
</feature>
<feature type="compositionally biased region" description="Acidic residues" evidence="1">
    <location>
        <begin position="272"/>
        <end position="282"/>
    </location>
</feature>
<gene>
    <name evidence="4" type="ORF">PtA15_1A161</name>
</gene>
<reference evidence="4" key="1">
    <citation type="submission" date="2022-10" db="EMBL/GenBank/DDBJ databases">
        <title>Puccinia triticina Genome sequencing and assembly.</title>
        <authorList>
            <person name="Li C."/>
        </authorList>
    </citation>
    <scope>NUCLEOTIDE SEQUENCE</scope>
    <source>
        <strain evidence="4">Pt15</strain>
    </source>
</reference>
<feature type="compositionally biased region" description="Polar residues" evidence="1">
    <location>
        <begin position="1972"/>
        <end position="1983"/>
    </location>
</feature>
<dbReference type="Pfam" id="PF15410">
    <property type="entry name" value="PH_9"/>
    <property type="match status" value="1"/>
</dbReference>
<feature type="region of interest" description="Disordered" evidence="1">
    <location>
        <begin position="55"/>
        <end position="124"/>
    </location>
</feature>
<feature type="compositionally biased region" description="Low complexity" evidence="1">
    <location>
        <begin position="257"/>
        <end position="270"/>
    </location>
</feature>
<feature type="compositionally biased region" description="Polar residues" evidence="1">
    <location>
        <begin position="1109"/>
        <end position="1129"/>
    </location>
</feature>
<dbReference type="Pfam" id="PF01369">
    <property type="entry name" value="Sec7"/>
    <property type="match status" value="1"/>
</dbReference>
<feature type="domain" description="PH" evidence="2">
    <location>
        <begin position="1749"/>
        <end position="1895"/>
    </location>
</feature>